<proteinExistence type="predicted"/>
<dbReference type="VEuPathDB" id="FungiDB:FUN_024822"/>
<gene>
    <name evidence="1" type="ORF">RhiirA4_490780</name>
</gene>
<evidence type="ECO:0000313" key="1">
    <source>
        <dbReference type="EMBL" id="PKY63046.1"/>
    </source>
</evidence>
<organism evidence="1 2">
    <name type="scientific">Rhizophagus irregularis</name>
    <dbReference type="NCBI Taxonomy" id="588596"/>
    <lineage>
        <taxon>Eukaryota</taxon>
        <taxon>Fungi</taxon>
        <taxon>Fungi incertae sedis</taxon>
        <taxon>Mucoromycota</taxon>
        <taxon>Glomeromycotina</taxon>
        <taxon>Glomeromycetes</taxon>
        <taxon>Glomerales</taxon>
        <taxon>Glomeraceae</taxon>
        <taxon>Rhizophagus</taxon>
    </lineage>
</organism>
<keyword evidence="2" id="KW-1185">Reference proteome</keyword>
<dbReference type="Proteomes" id="UP000234323">
    <property type="component" value="Unassembled WGS sequence"/>
</dbReference>
<reference evidence="1 2" key="1">
    <citation type="submission" date="2015-10" db="EMBL/GenBank/DDBJ databases">
        <title>Genome analyses suggest a sexual origin of heterokaryosis in a supposedly ancient asexual fungus.</title>
        <authorList>
            <person name="Ropars J."/>
            <person name="Sedzielewska K."/>
            <person name="Noel J."/>
            <person name="Charron P."/>
            <person name="Farinelli L."/>
            <person name="Marton T."/>
            <person name="Kruger M."/>
            <person name="Pelin A."/>
            <person name="Brachmann A."/>
            <person name="Corradi N."/>
        </authorList>
    </citation>
    <scope>NUCLEOTIDE SEQUENCE [LARGE SCALE GENOMIC DNA]</scope>
    <source>
        <strain evidence="1 2">A4</strain>
    </source>
</reference>
<feature type="non-terminal residue" evidence="1">
    <location>
        <position position="193"/>
    </location>
</feature>
<protein>
    <submittedName>
        <fullName evidence="1">Uncharacterized protein</fullName>
    </submittedName>
</protein>
<dbReference type="EMBL" id="LLXI01008811">
    <property type="protein sequence ID" value="PKY63046.1"/>
    <property type="molecule type" value="Genomic_DNA"/>
</dbReference>
<dbReference type="AlphaFoldDB" id="A0A2I1HW50"/>
<comment type="caution">
    <text evidence="1">The sequence shown here is derived from an EMBL/GenBank/DDBJ whole genome shotgun (WGS) entry which is preliminary data.</text>
</comment>
<accession>A0A2I1HW50</accession>
<evidence type="ECO:0000313" key="2">
    <source>
        <dbReference type="Proteomes" id="UP000234323"/>
    </source>
</evidence>
<dbReference type="VEuPathDB" id="FungiDB:RhiirFUN_023502"/>
<name>A0A2I1HW50_9GLOM</name>
<sequence>MSDIYNEQEEIKNRHEIEKHNELREKYQEDPSCLKCYSTDKIEIGDWFKRFWKILQKVVGEAKSYNRNTYVKLLEYIILTRKDGEEKYPSSKKKRDREFKKRREEGEKLLDIIVMSIRYRNEPDYRKVGIISVIKVICEHYILNENDELILNDKAEENLLGNKELLTYGYIIEDDELDIRFAKFEEWLDEKES</sequence>